<reference evidence="2 3" key="1">
    <citation type="submission" date="2018-05" db="EMBL/GenBank/DDBJ databases">
        <title>Genomic Encyclopedia of Type Strains, Phase IV (KMG-IV): sequencing the most valuable type-strain genomes for metagenomic binning, comparative biology and taxonomic classification.</title>
        <authorList>
            <person name="Goeker M."/>
        </authorList>
    </citation>
    <scope>NUCLEOTIDE SEQUENCE [LARGE SCALE GENOMIC DNA]</scope>
    <source>
        <strain evidence="2 3">DSM 22999</strain>
    </source>
</reference>
<keyword evidence="1" id="KW-0175">Coiled coil</keyword>
<evidence type="ECO:0000313" key="2">
    <source>
        <dbReference type="EMBL" id="PVX42726.1"/>
    </source>
</evidence>
<dbReference type="EMBL" id="QENU01000001">
    <property type="protein sequence ID" value="PVX42726.1"/>
    <property type="molecule type" value="Genomic_DNA"/>
</dbReference>
<dbReference type="AlphaFoldDB" id="A0A2U0TGJ1"/>
<evidence type="ECO:0000256" key="1">
    <source>
        <dbReference type="SAM" id="Coils"/>
    </source>
</evidence>
<evidence type="ECO:0008006" key="4">
    <source>
        <dbReference type="Google" id="ProtNLM"/>
    </source>
</evidence>
<organism evidence="2 3">
    <name type="scientific">Alitibacter langaaensis DSM 22999</name>
    <dbReference type="NCBI Taxonomy" id="1122935"/>
    <lineage>
        <taxon>Bacteria</taxon>
        <taxon>Pseudomonadati</taxon>
        <taxon>Pseudomonadota</taxon>
        <taxon>Gammaproteobacteria</taxon>
        <taxon>Pasteurellales</taxon>
        <taxon>Pasteurellaceae</taxon>
        <taxon>Alitibacter</taxon>
    </lineage>
</organism>
<protein>
    <recommendedName>
        <fullName evidence="4">Tfp pilus assembly protein PilN</fullName>
    </recommendedName>
</protein>
<sequence>MNLLPWRQQQFESKSRVILMKTSITLGLIACCEFGLFSLNQQLAQTVNEQKAQVQQQQTELSQLALEINKLRKEMPAQEKQQPMTNEKVFNAIIALNEFPQIQGEIHQFALTERYTLLQGSTTDQHEFKPLHLYLSQYFPQIQITEFLPQQNGALSFTFEQGEKP</sequence>
<name>A0A2U0TGJ1_9PAST</name>
<accession>A0A2U0TGJ1</accession>
<dbReference type="OrthoDB" id="5687659at2"/>
<proteinExistence type="predicted"/>
<evidence type="ECO:0000313" key="3">
    <source>
        <dbReference type="Proteomes" id="UP000245909"/>
    </source>
</evidence>
<feature type="coiled-coil region" evidence="1">
    <location>
        <begin position="40"/>
        <end position="81"/>
    </location>
</feature>
<keyword evidence="3" id="KW-1185">Reference proteome</keyword>
<dbReference type="RefSeq" id="WP_116630839.1">
    <property type="nucleotide sequence ID" value="NZ_QENU01000001.1"/>
</dbReference>
<comment type="caution">
    <text evidence="2">The sequence shown here is derived from an EMBL/GenBank/DDBJ whole genome shotgun (WGS) entry which is preliminary data.</text>
</comment>
<gene>
    <name evidence="2" type="ORF">C8D76_10153</name>
</gene>
<dbReference type="Proteomes" id="UP000245909">
    <property type="component" value="Unassembled WGS sequence"/>
</dbReference>